<proteinExistence type="predicted"/>
<evidence type="ECO:0000256" key="1">
    <source>
        <dbReference type="SAM" id="MobiDB-lite"/>
    </source>
</evidence>
<dbReference type="EMBL" id="SWKV01000023">
    <property type="protein sequence ID" value="KAF3040871.1"/>
    <property type="molecule type" value="Genomic_DNA"/>
</dbReference>
<gene>
    <name evidence="2" type="ORF">E8E12_001913</name>
</gene>
<dbReference type="PANTHER" id="PTHR37015:SF2">
    <property type="entry name" value="REVERSE TRANSCRIPTASE DOMAIN-CONTAINING PROTEIN"/>
    <property type="match status" value="1"/>
</dbReference>
<organism evidence="2 3">
    <name type="scientific">Didymella heteroderae</name>
    <dbReference type="NCBI Taxonomy" id="1769908"/>
    <lineage>
        <taxon>Eukaryota</taxon>
        <taxon>Fungi</taxon>
        <taxon>Dikarya</taxon>
        <taxon>Ascomycota</taxon>
        <taxon>Pezizomycotina</taxon>
        <taxon>Dothideomycetes</taxon>
        <taxon>Pleosporomycetidae</taxon>
        <taxon>Pleosporales</taxon>
        <taxon>Pleosporineae</taxon>
        <taxon>Didymellaceae</taxon>
        <taxon>Didymella</taxon>
    </lineage>
</organism>
<feature type="compositionally biased region" description="Acidic residues" evidence="1">
    <location>
        <begin position="464"/>
        <end position="475"/>
    </location>
</feature>
<keyword evidence="3" id="KW-1185">Reference proteome</keyword>
<dbReference type="AlphaFoldDB" id="A0A9P5C1A0"/>
<evidence type="ECO:0008006" key="4">
    <source>
        <dbReference type="Google" id="ProtNLM"/>
    </source>
</evidence>
<comment type="caution">
    <text evidence="2">The sequence shown here is derived from an EMBL/GenBank/DDBJ whole genome shotgun (WGS) entry which is preliminary data.</text>
</comment>
<feature type="region of interest" description="Disordered" evidence="1">
    <location>
        <begin position="441"/>
        <end position="477"/>
    </location>
</feature>
<dbReference type="Proteomes" id="UP000758155">
    <property type="component" value="Unassembled WGS sequence"/>
</dbReference>
<protein>
    <recommendedName>
        <fullName evidence="4">Reverse transcriptase domain-containing protein</fullName>
    </recommendedName>
</protein>
<accession>A0A9P5C1A0</accession>
<name>A0A9P5C1A0_9PLEO</name>
<sequence>MSSGSVFSGTLQTITSTKLEELSKQRTIFNKQHEALLSAAKAEKDPLKRLKGVADGTKLCLGVKTAAHSDGDGRPGRVISGGTRNGRLETDLKNLDRFLDQARFDPSVSPDVLGDWENKILRYVNVQATKYQYADLYAKLVTEWLTSEKEEESAPADGDMEMDDSFEELPSAKKLEARKEWEKSVFESGAVNLPALNAYLERLFISDKKAVASAIMELRRKVADFEVNLANSSQFTPHTMRWVIKSLQGSDLLLNDKREVLSDFLSNDVILAEIADVLNMRMEALDRWGWGDHVLLEQRRSIGGQFQVHMHEDVLQAIFLHYIGVKWSVFFKSAFLALRNNPKAWQSNRPDVPKSDRMRRDYFLGDQGQKVHGNLDTKRSKIQRKRYFTNQLLDHVEQQVQHNEGEEEADYADFVEERPRKKAKQAVNRYAPPVQRPVMAMQMASKAARRSAPITKRRVAQTEECNEEAEESDDDIAQRFFKDVDSSDPESNEDEQADKNPMEAKQGLLHILAAEIVLNTRLNGEIACFRTAFESWNPLLPHDTILTVLDFFGVSTRWRNFFEAFLEAPLKFAEDMEKPRLRRRGTPGSHSLSDVFGEVVLFCMDFAVNQNCNGAMLHRLYDDVWFWNKDYETCAMAWASIQEFANVTGTQINDVKSGSIRVCQAGELDIDERLPQGDIRWGFLYLNPYNGRFDIDKKMVDSHISELRKQLQGKSKSVIDWVQAWNSYAATFFSANFGKAANCFGREHIDTMLATHRHIQASVFDGGNVVQHLKQMINDRFGVSDLPDGFLYFPVELGGLDVKSPFVDLLQIRDSVKANPYDLMDEYEEKEKDDYADAKRRFDKGDLEHMRRSTEKPDFRPEDADVFFGLEEFTQYREAFASMGKANLRNVYLELLKRPSEQPVQPSNQVQQALQELRQSNLRGILSSWYSMDAYWKWIAQMYGPDMIARFGGFNIVDPGWLPIGMVSQFRQRRTKWQG</sequence>
<dbReference type="OrthoDB" id="74545at2759"/>
<evidence type="ECO:0000313" key="3">
    <source>
        <dbReference type="Proteomes" id="UP000758155"/>
    </source>
</evidence>
<dbReference type="CDD" id="cd01709">
    <property type="entry name" value="RT_like_1"/>
    <property type="match status" value="1"/>
</dbReference>
<reference evidence="2" key="1">
    <citation type="submission" date="2019-04" db="EMBL/GenBank/DDBJ databases">
        <title>Sequencing of skin fungus with MAO and IRED activity.</title>
        <authorList>
            <person name="Marsaioli A.J."/>
            <person name="Bonatto J.M.C."/>
            <person name="Reis Junior O."/>
        </authorList>
    </citation>
    <scope>NUCLEOTIDE SEQUENCE</scope>
    <source>
        <strain evidence="2">28M1</strain>
    </source>
</reference>
<dbReference type="PANTHER" id="PTHR37015">
    <property type="entry name" value="REVERSE TRANSCRIPTASE DOMAIN-CONTAINING PROTEIN"/>
    <property type="match status" value="1"/>
</dbReference>
<evidence type="ECO:0000313" key="2">
    <source>
        <dbReference type="EMBL" id="KAF3040871.1"/>
    </source>
</evidence>